<accession>A0A4R8LK48</accession>
<protein>
    <submittedName>
        <fullName evidence="1">Molybdopterin synthase catalytic subunit</fullName>
    </submittedName>
</protein>
<comment type="caution">
    <text evidence="1">The sequence shown here is derived from an EMBL/GenBank/DDBJ whole genome shotgun (WGS) entry which is preliminary data.</text>
</comment>
<dbReference type="Gene3D" id="3.10.20.30">
    <property type="match status" value="1"/>
</dbReference>
<name>A0A4R8LK48_9BACL</name>
<dbReference type="Pfam" id="PF02391">
    <property type="entry name" value="MoaE"/>
    <property type="match status" value="1"/>
</dbReference>
<proteinExistence type="predicted"/>
<dbReference type="CDD" id="cd00754">
    <property type="entry name" value="Ubl_MoaD"/>
    <property type="match status" value="1"/>
</dbReference>
<dbReference type="SUPFAM" id="SSF54690">
    <property type="entry name" value="Molybdopterin synthase subunit MoaE"/>
    <property type="match status" value="1"/>
</dbReference>
<sequence length="226" mass="25122">MQIEIRLFANLKEIMGQDKISIDVPDALPAGELPSLVASRYPQLEDALANVLVAKNHALARPADTLRPTDEIAFIPPVGGGEMESVAPWLRVTEKPLAVEEAYQLLEDPNHGGTVLFVGTVREWTGQRHTDHLVYEAYPEMVYKQLATIQAEVERRYPGMKTLQWHRIGKLLPTDIAVICGASSPHRAAAFEAANTLIERLKREAAIWKKEYFADGSTAWRANPSS</sequence>
<dbReference type="InterPro" id="IPR003448">
    <property type="entry name" value="Mopterin_biosynth_MoaE"/>
</dbReference>
<dbReference type="RefSeq" id="WP_134160329.1">
    <property type="nucleotide sequence ID" value="NZ_SORF01000011.1"/>
</dbReference>
<evidence type="ECO:0000313" key="2">
    <source>
        <dbReference type="Proteomes" id="UP000294581"/>
    </source>
</evidence>
<dbReference type="InterPro" id="IPR036563">
    <property type="entry name" value="MoaE_sf"/>
</dbReference>
<reference evidence="1 2" key="1">
    <citation type="submission" date="2019-03" db="EMBL/GenBank/DDBJ databases">
        <title>Genomic Encyclopedia of Type Strains, Phase IV (KMG-IV): sequencing the most valuable type-strain genomes for metagenomic binning, comparative biology and taxonomic classification.</title>
        <authorList>
            <person name="Goeker M."/>
        </authorList>
    </citation>
    <scope>NUCLEOTIDE SEQUENCE [LARGE SCALE GENOMIC DNA]</scope>
    <source>
        <strain evidence="1 2">DSM 17974</strain>
    </source>
</reference>
<organism evidence="1 2">
    <name type="scientific">Alicyclobacillus sacchari</name>
    <dbReference type="NCBI Taxonomy" id="392010"/>
    <lineage>
        <taxon>Bacteria</taxon>
        <taxon>Bacillati</taxon>
        <taxon>Bacillota</taxon>
        <taxon>Bacilli</taxon>
        <taxon>Bacillales</taxon>
        <taxon>Alicyclobacillaceae</taxon>
        <taxon>Alicyclobacillus</taxon>
    </lineage>
</organism>
<dbReference type="PANTHER" id="PTHR23404">
    <property type="entry name" value="MOLYBDOPTERIN SYNTHASE RELATED"/>
    <property type="match status" value="1"/>
</dbReference>
<dbReference type="Proteomes" id="UP000294581">
    <property type="component" value="Unassembled WGS sequence"/>
</dbReference>
<dbReference type="InterPro" id="IPR012675">
    <property type="entry name" value="Beta-grasp_dom_sf"/>
</dbReference>
<dbReference type="SUPFAM" id="SSF54285">
    <property type="entry name" value="MoaD/ThiS"/>
    <property type="match status" value="1"/>
</dbReference>
<dbReference type="GO" id="GO:0006777">
    <property type="term" value="P:Mo-molybdopterin cofactor biosynthetic process"/>
    <property type="evidence" value="ECO:0007669"/>
    <property type="project" value="InterPro"/>
</dbReference>
<evidence type="ECO:0000313" key="1">
    <source>
        <dbReference type="EMBL" id="TDY43426.1"/>
    </source>
</evidence>
<dbReference type="Pfam" id="PF02597">
    <property type="entry name" value="ThiS"/>
    <property type="match status" value="1"/>
</dbReference>
<dbReference type="InterPro" id="IPR003749">
    <property type="entry name" value="ThiS/MoaD-like"/>
</dbReference>
<dbReference type="CDD" id="cd00756">
    <property type="entry name" value="MoaE"/>
    <property type="match status" value="1"/>
</dbReference>
<dbReference type="InterPro" id="IPR016155">
    <property type="entry name" value="Mopterin_synth/thiamin_S_b"/>
</dbReference>
<dbReference type="Gene3D" id="3.90.1170.40">
    <property type="entry name" value="Molybdopterin biosynthesis MoaE subunit"/>
    <property type="match status" value="1"/>
</dbReference>
<dbReference type="OrthoDB" id="9803224at2"/>
<dbReference type="EMBL" id="SORF01000011">
    <property type="protein sequence ID" value="TDY43426.1"/>
    <property type="molecule type" value="Genomic_DNA"/>
</dbReference>
<keyword evidence="2" id="KW-1185">Reference proteome</keyword>
<dbReference type="AlphaFoldDB" id="A0A4R8LK48"/>
<gene>
    <name evidence="1" type="ORF">C7445_11174</name>
</gene>